<keyword evidence="2" id="KW-0378">Hydrolase</keyword>
<reference evidence="2 3" key="1">
    <citation type="submission" date="2019-02" db="EMBL/GenBank/DDBJ databases">
        <title>Shewanella sp. D4-2 isolated from Dokdo Island.</title>
        <authorList>
            <person name="Baek K."/>
        </authorList>
    </citation>
    <scope>NUCLEOTIDE SEQUENCE [LARGE SCALE GENOMIC DNA]</scope>
    <source>
        <strain evidence="2 3">D4-2</strain>
    </source>
</reference>
<evidence type="ECO:0000259" key="1">
    <source>
        <dbReference type="Pfam" id="PF20408"/>
    </source>
</evidence>
<dbReference type="GO" id="GO:0016787">
    <property type="term" value="F:hydrolase activity"/>
    <property type="evidence" value="ECO:0007669"/>
    <property type="project" value="UniProtKB-KW"/>
</dbReference>
<dbReference type="KEGG" id="smai:EXU30_03220"/>
<dbReference type="OrthoDB" id="652634at2"/>
<dbReference type="InterPro" id="IPR029058">
    <property type="entry name" value="AB_hydrolase_fold"/>
</dbReference>
<dbReference type="Pfam" id="PF20408">
    <property type="entry name" value="Abhydrolase_11"/>
    <property type="match status" value="1"/>
</dbReference>
<dbReference type="SUPFAM" id="SSF53474">
    <property type="entry name" value="alpha/beta-Hydrolases"/>
    <property type="match status" value="1"/>
</dbReference>
<protein>
    <submittedName>
        <fullName evidence="2">Alpha/beta fold hydrolase</fullName>
    </submittedName>
</protein>
<dbReference type="Gene3D" id="3.40.50.1820">
    <property type="entry name" value="alpha/beta hydrolase"/>
    <property type="match status" value="1"/>
</dbReference>
<evidence type="ECO:0000313" key="2">
    <source>
        <dbReference type="EMBL" id="QBF81813.1"/>
    </source>
</evidence>
<organism evidence="2 3">
    <name type="scientific">Shewanella maritima</name>
    <dbReference type="NCBI Taxonomy" id="2520507"/>
    <lineage>
        <taxon>Bacteria</taxon>
        <taxon>Pseudomonadati</taxon>
        <taxon>Pseudomonadota</taxon>
        <taxon>Gammaproteobacteria</taxon>
        <taxon>Alteromonadales</taxon>
        <taxon>Shewanellaceae</taxon>
        <taxon>Shewanella</taxon>
    </lineage>
</organism>
<dbReference type="InterPro" id="IPR046879">
    <property type="entry name" value="KANL3/Tex30_Abhydrolase"/>
</dbReference>
<dbReference type="AlphaFoldDB" id="A0A411PE46"/>
<dbReference type="PANTHER" id="PTHR13136">
    <property type="entry name" value="TESTIS DEVELOPMENT PROTEIN PRTD"/>
    <property type="match status" value="1"/>
</dbReference>
<accession>A0A411PE46</accession>
<gene>
    <name evidence="2" type="ORF">EXU30_03220</name>
</gene>
<evidence type="ECO:0000313" key="3">
    <source>
        <dbReference type="Proteomes" id="UP000291106"/>
    </source>
</evidence>
<keyword evidence="3" id="KW-1185">Reference proteome</keyword>
<dbReference type="Proteomes" id="UP000291106">
    <property type="component" value="Chromosome"/>
</dbReference>
<dbReference type="EMBL" id="CP036200">
    <property type="protein sequence ID" value="QBF81813.1"/>
    <property type="molecule type" value="Genomic_DNA"/>
</dbReference>
<dbReference type="RefSeq" id="WP_130597787.1">
    <property type="nucleotide sequence ID" value="NZ_CP036200.1"/>
</dbReference>
<dbReference type="InterPro" id="IPR026555">
    <property type="entry name" value="NSL3/Tex30"/>
</dbReference>
<proteinExistence type="predicted"/>
<name>A0A411PE46_9GAMM</name>
<feature type="domain" description="KANL3/Tex30 alpha/beta hydrolase-like" evidence="1">
    <location>
        <begin position="16"/>
        <end position="223"/>
    </location>
</feature>
<dbReference type="PANTHER" id="PTHR13136:SF11">
    <property type="entry name" value="TESTIS-EXPRESSED PROTEIN 30"/>
    <property type="match status" value="1"/>
</dbReference>
<sequence length="228" mass="25708">MTELAKDYVLQGEISDTLIIFAHGAGANMHHEFMQSMAERLVARRFQVLRFNFMYMQNNMADGKRRPPERAPKLLAHYESVLAHVEQLIKLGKLAPKRIVLLGKSMGGRMSSILMSNEHGLTPELTDITSKISHVICLGYPFLPPKGKEPRLSSINDSAMPTLVIQGERDSFGNKQQLTEWTLREGVEVRWLGDGDHSFKPRKSSGYTYDANLDSAVKFIEEYLGPSE</sequence>